<dbReference type="AlphaFoldDB" id="A0A371IC96"/>
<dbReference type="EMBL" id="QJKJ01000432">
    <property type="protein sequence ID" value="RDY12625.1"/>
    <property type="molecule type" value="Genomic_DNA"/>
</dbReference>
<evidence type="ECO:0000256" key="7">
    <source>
        <dbReference type="ARBA" id="ARBA00022918"/>
    </source>
</evidence>
<dbReference type="InterPro" id="IPR001584">
    <property type="entry name" value="Integrase_cat-core"/>
</dbReference>
<dbReference type="InterPro" id="IPR012337">
    <property type="entry name" value="RNaseH-like_sf"/>
</dbReference>
<dbReference type="Gene3D" id="3.30.420.10">
    <property type="entry name" value="Ribonuclease H-like superfamily/Ribonuclease H"/>
    <property type="match status" value="1"/>
</dbReference>
<comment type="caution">
    <text evidence="11">The sequence shown here is derived from an EMBL/GenBank/DDBJ whole genome shotgun (WGS) entry which is preliminary data.</text>
</comment>
<dbReference type="OrthoDB" id="3863715at2759"/>
<feature type="domain" description="Integrase catalytic" evidence="10">
    <location>
        <begin position="88"/>
        <end position="148"/>
    </location>
</feature>
<keyword evidence="8" id="KW-0239">DNA-directed DNA polymerase</keyword>
<dbReference type="PANTHER" id="PTHR42648:SF11">
    <property type="entry name" value="TRANSPOSON TY4-P GAG-POL POLYPROTEIN"/>
    <property type="match status" value="1"/>
</dbReference>
<reference evidence="11" key="1">
    <citation type="submission" date="2018-05" db="EMBL/GenBank/DDBJ databases">
        <title>Draft genome of Mucuna pruriens seed.</title>
        <authorList>
            <person name="Nnadi N.E."/>
            <person name="Vos R."/>
            <person name="Hasami M.H."/>
            <person name="Devisetty U.K."/>
            <person name="Aguiy J.C."/>
        </authorList>
    </citation>
    <scope>NUCLEOTIDE SEQUENCE [LARGE SCALE GENOMIC DNA]</scope>
    <source>
        <strain evidence="11">JCA_2017</strain>
    </source>
</reference>
<evidence type="ECO:0000256" key="8">
    <source>
        <dbReference type="ARBA" id="ARBA00022932"/>
    </source>
</evidence>
<evidence type="ECO:0000313" key="12">
    <source>
        <dbReference type="Proteomes" id="UP000257109"/>
    </source>
</evidence>
<evidence type="ECO:0000313" key="11">
    <source>
        <dbReference type="EMBL" id="RDY12625.1"/>
    </source>
</evidence>
<evidence type="ECO:0000256" key="4">
    <source>
        <dbReference type="ARBA" id="ARBA00022801"/>
    </source>
</evidence>
<feature type="non-terminal residue" evidence="11">
    <location>
        <position position="1"/>
    </location>
</feature>
<evidence type="ECO:0000256" key="2">
    <source>
        <dbReference type="ARBA" id="ARBA00022723"/>
    </source>
</evidence>
<dbReference type="GO" id="GO:0003964">
    <property type="term" value="F:RNA-directed DNA polymerase activity"/>
    <property type="evidence" value="ECO:0007669"/>
    <property type="project" value="UniProtKB-KW"/>
</dbReference>
<keyword evidence="9" id="KW-0233">DNA recombination</keyword>
<dbReference type="GO" id="GO:0003887">
    <property type="term" value="F:DNA-directed DNA polymerase activity"/>
    <property type="evidence" value="ECO:0007669"/>
    <property type="project" value="UniProtKB-KW"/>
</dbReference>
<evidence type="ECO:0000256" key="1">
    <source>
        <dbReference type="ARBA" id="ARBA00022722"/>
    </source>
</evidence>
<keyword evidence="2" id="KW-0479">Metal-binding</keyword>
<keyword evidence="12" id="KW-1185">Reference proteome</keyword>
<dbReference type="InterPro" id="IPR036397">
    <property type="entry name" value="RNaseH_sf"/>
</dbReference>
<keyword evidence="7" id="KW-0695">RNA-directed DNA polymerase</keyword>
<proteinExistence type="predicted"/>
<keyword evidence="8" id="KW-0808">Transferase</keyword>
<keyword evidence="5" id="KW-0460">Magnesium</keyword>
<dbReference type="GO" id="GO:0046872">
    <property type="term" value="F:metal ion binding"/>
    <property type="evidence" value="ECO:0007669"/>
    <property type="project" value="UniProtKB-KW"/>
</dbReference>
<protein>
    <recommendedName>
        <fullName evidence="10">Integrase catalytic domain-containing protein</fullName>
    </recommendedName>
</protein>
<evidence type="ECO:0000256" key="9">
    <source>
        <dbReference type="ARBA" id="ARBA00023172"/>
    </source>
</evidence>
<dbReference type="GO" id="GO:0006310">
    <property type="term" value="P:DNA recombination"/>
    <property type="evidence" value="ECO:0007669"/>
    <property type="project" value="UniProtKB-KW"/>
</dbReference>
<dbReference type="PANTHER" id="PTHR42648">
    <property type="entry name" value="TRANSPOSASE, PUTATIVE-RELATED"/>
    <property type="match status" value="1"/>
</dbReference>
<keyword evidence="1" id="KW-0540">Nuclease</keyword>
<dbReference type="SUPFAM" id="SSF53098">
    <property type="entry name" value="Ribonuclease H-like"/>
    <property type="match status" value="1"/>
</dbReference>
<accession>A0A371IC96</accession>
<dbReference type="GO" id="GO:0016787">
    <property type="term" value="F:hydrolase activity"/>
    <property type="evidence" value="ECO:0007669"/>
    <property type="project" value="UniProtKB-KW"/>
</dbReference>
<keyword evidence="4" id="KW-0378">Hydrolase</keyword>
<evidence type="ECO:0000256" key="6">
    <source>
        <dbReference type="ARBA" id="ARBA00022908"/>
    </source>
</evidence>
<evidence type="ECO:0000256" key="5">
    <source>
        <dbReference type="ARBA" id="ARBA00022842"/>
    </source>
</evidence>
<evidence type="ECO:0000256" key="3">
    <source>
        <dbReference type="ARBA" id="ARBA00022759"/>
    </source>
</evidence>
<dbReference type="GO" id="GO:0004519">
    <property type="term" value="F:endonuclease activity"/>
    <property type="evidence" value="ECO:0007669"/>
    <property type="project" value="UniProtKB-KW"/>
</dbReference>
<keyword evidence="8" id="KW-0548">Nucleotidyltransferase</keyword>
<sequence>MYGEKVSDLSVIEKIFRSMTLRYGYVVCFIEESHFLDSMIVDELQCSLLVHEQRVNDHNSHEEQALRVPQDESSIGRGRGKKCFSRWSYTSKRGKEYNSKEFVEFYNEQGIQRQLTTSYTQQQNGIAERINQTIIMFTSADPVTYNQA</sequence>
<dbReference type="GO" id="GO:0015074">
    <property type="term" value="P:DNA integration"/>
    <property type="evidence" value="ECO:0007669"/>
    <property type="project" value="UniProtKB-KW"/>
</dbReference>
<evidence type="ECO:0000259" key="10">
    <source>
        <dbReference type="PROSITE" id="PS50994"/>
    </source>
</evidence>
<gene>
    <name evidence="11" type="ORF">CR513_02547</name>
</gene>
<dbReference type="InterPro" id="IPR039537">
    <property type="entry name" value="Retrotran_Ty1/copia-like"/>
</dbReference>
<name>A0A371IC96_MUCPR</name>
<keyword evidence="6" id="KW-0229">DNA integration</keyword>
<dbReference type="GO" id="GO:0003676">
    <property type="term" value="F:nucleic acid binding"/>
    <property type="evidence" value="ECO:0007669"/>
    <property type="project" value="InterPro"/>
</dbReference>
<dbReference type="Proteomes" id="UP000257109">
    <property type="component" value="Unassembled WGS sequence"/>
</dbReference>
<keyword evidence="3" id="KW-0255">Endonuclease</keyword>
<organism evidence="11 12">
    <name type="scientific">Mucuna pruriens</name>
    <name type="common">Velvet bean</name>
    <name type="synonym">Dolichos pruriens</name>
    <dbReference type="NCBI Taxonomy" id="157652"/>
    <lineage>
        <taxon>Eukaryota</taxon>
        <taxon>Viridiplantae</taxon>
        <taxon>Streptophyta</taxon>
        <taxon>Embryophyta</taxon>
        <taxon>Tracheophyta</taxon>
        <taxon>Spermatophyta</taxon>
        <taxon>Magnoliopsida</taxon>
        <taxon>eudicotyledons</taxon>
        <taxon>Gunneridae</taxon>
        <taxon>Pentapetalae</taxon>
        <taxon>rosids</taxon>
        <taxon>fabids</taxon>
        <taxon>Fabales</taxon>
        <taxon>Fabaceae</taxon>
        <taxon>Papilionoideae</taxon>
        <taxon>50 kb inversion clade</taxon>
        <taxon>NPAAA clade</taxon>
        <taxon>indigoferoid/millettioid clade</taxon>
        <taxon>Phaseoleae</taxon>
        <taxon>Mucuna</taxon>
    </lineage>
</organism>
<dbReference type="PROSITE" id="PS50994">
    <property type="entry name" value="INTEGRASE"/>
    <property type="match status" value="1"/>
</dbReference>